<evidence type="ECO:0000313" key="4">
    <source>
        <dbReference type="EMBL" id="BAC13536.1"/>
    </source>
</evidence>
<name>Q8EQV9_OCEIH</name>
<dbReference type="PANTHER" id="PTHR43693">
    <property type="entry name" value="PROTEIN PHOSPHATASE CHEZ"/>
    <property type="match status" value="1"/>
</dbReference>
<keyword evidence="1" id="KW-0145">Chemotaxis</keyword>
<dbReference type="STRING" id="221109.gene:10733820"/>
<dbReference type="AlphaFoldDB" id="Q8EQV9"/>
<dbReference type="RefSeq" id="WP_011065980.1">
    <property type="nucleotide sequence ID" value="NC_004193.1"/>
</dbReference>
<dbReference type="PhylomeDB" id="Q8EQV9"/>
<dbReference type="Pfam" id="PF04509">
    <property type="entry name" value="CheC"/>
    <property type="match status" value="2"/>
</dbReference>
<dbReference type="CDD" id="cd17909">
    <property type="entry name" value="CheC_ClassI"/>
    <property type="match status" value="1"/>
</dbReference>
<dbReference type="PANTHER" id="PTHR43693:SF1">
    <property type="entry name" value="PROTEIN PHOSPHATASE CHEZ"/>
    <property type="match status" value="1"/>
</dbReference>
<dbReference type="Gene3D" id="3.40.1550.10">
    <property type="entry name" value="CheC-like"/>
    <property type="match status" value="1"/>
</dbReference>
<dbReference type="Proteomes" id="UP000000822">
    <property type="component" value="Chromosome"/>
</dbReference>
<organism evidence="4 5">
    <name type="scientific">Oceanobacillus iheyensis (strain DSM 14371 / CIP 107618 / JCM 11309 / KCTC 3954 / HTE831)</name>
    <dbReference type="NCBI Taxonomy" id="221109"/>
    <lineage>
        <taxon>Bacteria</taxon>
        <taxon>Bacillati</taxon>
        <taxon>Bacillota</taxon>
        <taxon>Bacilli</taxon>
        <taxon>Bacillales</taxon>
        <taxon>Bacillaceae</taxon>
        <taxon>Oceanobacillus</taxon>
    </lineage>
</organism>
<dbReference type="GO" id="GO:0016787">
    <property type="term" value="F:hydrolase activity"/>
    <property type="evidence" value="ECO:0007669"/>
    <property type="project" value="UniProtKB-KW"/>
</dbReference>
<dbReference type="OrthoDB" id="9812187at2"/>
<proteinExistence type="predicted"/>
<dbReference type="GO" id="GO:0006935">
    <property type="term" value="P:chemotaxis"/>
    <property type="evidence" value="ECO:0007669"/>
    <property type="project" value="UniProtKB-KW"/>
</dbReference>
<evidence type="ECO:0000259" key="3">
    <source>
        <dbReference type="Pfam" id="PF04509"/>
    </source>
</evidence>
<protein>
    <submittedName>
        <fullName evidence="4">Inhibition of CheR-mediated methylation of MCPs</fullName>
    </submittedName>
</protein>
<dbReference type="InterPro" id="IPR050992">
    <property type="entry name" value="CheZ_family_phosphatases"/>
</dbReference>
<gene>
    <name evidence="4" type="primary">cheC</name>
</gene>
<dbReference type="EMBL" id="BA000028">
    <property type="protein sequence ID" value="BAC13536.1"/>
    <property type="molecule type" value="Genomic_DNA"/>
</dbReference>
<sequence length="212" mass="23632">MNRKKLNEDQRDLLREIGNIGAGNAATALSQLLNQKVDMKVPKVNVVGFDEVMDLIGGPEKTIVGLMFRINGDIPGTVYVILQIEEAEYLVRKLTNNPDYSLFDNNENQEIAISALSEIGNILTGNYLSALSDFTTMNIQPSVPYLGIDMAGAILTVGLIEISHTNDYVIIIDTEMHQDDKKFEKISGNFLFIPDPESFRKLFTKLGIDYND</sequence>
<evidence type="ECO:0000256" key="2">
    <source>
        <dbReference type="ARBA" id="ARBA00022801"/>
    </source>
</evidence>
<dbReference type="KEGG" id="oih:OB1580"/>
<reference evidence="4 5" key="1">
    <citation type="journal article" date="2001" name="FEMS Microbiol. Lett.">
        <title>Oceanobacillus iheyensis gen. nov., sp. nov., a deep-sea extremely halotolerant and alkaliphilic species isolated from a depth of 1050 m on the Iheya Ridge.</title>
        <authorList>
            <person name="Lu J."/>
            <person name="Nogi Y."/>
            <person name="Takami H."/>
        </authorList>
    </citation>
    <scope>NUCLEOTIDE SEQUENCE [LARGE SCALE GENOMIC DNA]</scope>
    <source>
        <strain evidence="5">DSM 14371 / CIP 107618 / JCM 11309 / KCTC 3954 / HTE831</strain>
    </source>
</reference>
<keyword evidence="5" id="KW-1185">Reference proteome</keyword>
<evidence type="ECO:0000313" key="5">
    <source>
        <dbReference type="Proteomes" id="UP000000822"/>
    </source>
</evidence>
<feature type="domain" description="CheC-like protein" evidence="3">
    <location>
        <begin position="112"/>
        <end position="144"/>
    </location>
</feature>
<accession>Q8EQV9</accession>
<dbReference type="SUPFAM" id="SSF103039">
    <property type="entry name" value="CheC-like"/>
    <property type="match status" value="1"/>
</dbReference>
<dbReference type="InterPro" id="IPR007597">
    <property type="entry name" value="CheC"/>
</dbReference>
<dbReference type="InterPro" id="IPR028976">
    <property type="entry name" value="CheC-like_sf"/>
</dbReference>
<dbReference type="eggNOG" id="COG1776">
    <property type="taxonomic scope" value="Bacteria"/>
</dbReference>
<dbReference type="HOGENOM" id="CLU_087860_2_0_9"/>
<evidence type="ECO:0000256" key="1">
    <source>
        <dbReference type="ARBA" id="ARBA00022500"/>
    </source>
</evidence>
<reference evidence="4 5" key="2">
    <citation type="journal article" date="2002" name="Nucleic Acids Res.">
        <title>Genome sequence of Oceanobacillus iheyensis isolated from the Iheya Ridge and its unexpected adaptive capabilities to extreme environments.</title>
        <authorList>
            <person name="Takami H."/>
            <person name="Takaki Y."/>
            <person name="Uchiyama I."/>
        </authorList>
    </citation>
    <scope>NUCLEOTIDE SEQUENCE [LARGE SCALE GENOMIC DNA]</scope>
    <source>
        <strain evidence="5">DSM 14371 / CIP 107618 / JCM 11309 / KCTC 3954 / HTE831</strain>
    </source>
</reference>
<feature type="domain" description="CheC-like protein" evidence="3">
    <location>
        <begin position="10"/>
        <end position="45"/>
    </location>
</feature>
<keyword evidence="2" id="KW-0378">Hydrolase</keyword>